<evidence type="ECO:0000256" key="3">
    <source>
        <dbReference type="ARBA" id="ARBA00022692"/>
    </source>
</evidence>
<evidence type="ECO:0000256" key="1">
    <source>
        <dbReference type="ARBA" id="ARBA00004651"/>
    </source>
</evidence>
<feature type="transmembrane region" description="Helical" evidence="6">
    <location>
        <begin position="445"/>
        <end position="467"/>
    </location>
</feature>
<keyword evidence="2" id="KW-1003">Cell membrane</keyword>
<keyword evidence="3 6" id="KW-0812">Transmembrane</keyword>
<keyword evidence="5 6" id="KW-0472">Membrane</keyword>
<accession>A0A101XTW7</accession>
<gene>
    <name evidence="8" type="ORF">ATW55_05760</name>
</gene>
<feature type="transmembrane region" description="Helical" evidence="6">
    <location>
        <begin position="474"/>
        <end position="495"/>
    </location>
</feature>
<organism evidence="8 9">
    <name type="scientific">Ferroacidibacillus organovorans</name>
    <dbReference type="NCBI Taxonomy" id="1765683"/>
    <lineage>
        <taxon>Bacteria</taxon>
        <taxon>Bacillati</taxon>
        <taxon>Bacillota</taxon>
        <taxon>Bacilli</taxon>
        <taxon>Bacillales</taxon>
        <taxon>Alicyclobacillaceae</taxon>
        <taxon>Ferroacidibacillus</taxon>
    </lineage>
</organism>
<feature type="domain" description="ComEC/Rec2-related protein" evidence="7">
    <location>
        <begin position="264"/>
        <end position="524"/>
    </location>
</feature>
<feature type="transmembrane region" description="Helical" evidence="6">
    <location>
        <begin position="6"/>
        <end position="22"/>
    </location>
</feature>
<dbReference type="PANTHER" id="PTHR30619:SF1">
    <property type="entry name" value="RECOMBINATION PROTEIN 2"/>
    <property type="match status" value="1"/>
</dbReference>
<dbReference type="RefSeq" id="WP_067710876.1">
    <property type="nucleotide sequence ID" value="NZ_LPVJ01000001.1"/>
</dbReference>
<dbReference type="EMBL" id="LPVJ01000001">
    <property type="protein sequence ID" value="KUO97375.1"/>
    <property type="molecule type" value="Genomic_DNA"/>
</dbReference>
<feature type="transmembrane region" description="Helical" evidence="6">
    <location>
        <begin position="318"/>
        <end position="347"/>
    </location>
</feature>
<dbReference type="AlphaFoldDB" id="A0A101XTW7"/>
<proteinExistence type="predicted"/>
<evidence type="ECO:0000256" key="5">
    <source>
        <dbReference type="ARBA" id="ARBA00023136"/>
    </source>
</evidence>
<dbReference type="Proteomes" id="UP000053557">
    <property type="component" value="Unassembled WGS sequence"/>
</dbReference>
<keyword evidence="4 6" id="KW-1133">Transmembrane helix</keyword>
<feature type="transmembrane region" description="Helical" evidence="6">
    <location>
        <begin position="414"/>
        <end position="433"/>
    </location>
</feature>
<comment type="subcellular location">
    <subcellularLocation>
        <location evidence="1">Cell membrane</location>
        <topology evidence="1">Multi-pass membrane protein</topology>
    </subcellularLocation>
</comment>
<feature type="transmembrane region" description="Helical" evidence="6">
    <location>
        <begin position="29"/>
        <end position="49"/>
    </location>
</feature>
<dbReference type="NCBIfam" id="TIGR00360">
    <property type="entry name" value="ComEC_N-term"/>
    <property type="match status" value="1"/>
</dbReference>
<reference evidence="8 9" key="1">
    <citation type="submission" date="2015-12" db="EMBL/GenBank/DDBJ databases">
        <title>Draft genome sequence of Acidibacillus ferrooxidans ITV001, isolated from a chalcopyrite acid mine drainage site in Brazil.</title>
        <authorList>
            <person name="Dall'Agnol H."/>
            <person name="Nancucheo I."/>
            <person name="Johnson B."/>
            <person name="Oliveira R."/>
            <person name="Leite L."/>
            <person name="Pylro V."/>
            <person name="Nunes G.L."/>
            <person name="Tzotzos G."/>
            <person name="Fernandes G.R."/>
            <person name="Dutra J."/>
            <person name="Orellana S.C."/>
            <person name="Oliveira G."/>
        </authorList>
    </citation>
    <scope>NUCLEOTIDE SEQUENCE [LARGE SCALE GENOMIC DNA]</scope>
    <source>
        <strain evidence="9">ITV01</strain>
    </source>
</reference>
<feature type="transmembrane region" description="Helical" evidence="6">
    <location>
        <begin position="277"/>
        <end position="298"/>
    </location>
</feature>
<name>A0A101XTW7_9BACL</name>
<keyword evidence="9" id="KW-1185">Reference proteome</keyword>
<dbReference type="GO" id="GO:0005886">
    <property type="term" value="C:plasma membrane"/>
    <property type="evidence" value="ECO:0007669"/>
    <property type="project" value="UniProtKB-SubCell"/>
</dbReference>
<protein>
    <recommendedName>
        <fullName evidence="7">ComEC/Rec2-related protein domain-containing protein</fullName>
    </recommendedName>
</protein>
<evidence type="ECO:0000313" key="9">
    <source>
        <dbReference type="Proteomes" id="UP000053557"/>
    </source>
</evidence>
<feature type="transmembrane region" description="Helical" evidence="6">
    <location>
        <begin position="381"/>
        <end position="402"/>
    </location>
</feature>
<comment type="caution">
    <text evidence="8">The sequence shown here is derived from an EMBL/GenBank/DDBJ whole genome shotgun (WGS) entry which is preliminary data.</text>
</comment>
<feature type="transmembrane region" description="Helical" evidence="6">
    <location>
        <begin position="507"/>
        <end position="526"/>
    </location>
</feature>
<evidence type="ECO:0000259" key="7">
    <source>
        <dbReference type="Pfam" id="PF03772"/>
    </source>
</evidence>
<evidence type="ECO:0000313" key="8">
    <source>
        <dbReference type="EMBL" id="KUO97375.1"/>
    </source>
</evidence>
<dbReference type="PANTHER" id="PTHR30619">
    <property type="entry name" value="DNA INTERNALIZATION/COMPETENCE PROTEIN COMEC/REC2"/>
    <property type="match status" value="1"/>
</dbReference>
<feature type="transmembrane region" description="Helical" evidence="6">
    <location>
        <begin position="69"/>
        <end position="92"/>
    </location>
</feature>
<evidence type="ECO:0000256" key="4">
    <source>
        <dbReference type="ARBA" id="ARBA00022989"/>
    </source>
</evidence>
<evidence type="ECO:0000256" key="2">
    <source>
        <dbReference type="ARBA" id="ARBA00022475"/>
    </source>
</evidence>
<dbReference type="OrthoDB" id="9761531at2"/>
<dbReference type="InterPro" id="IPR052159">
    <property type="entry name" value="Competence_DNA_uptake"/>
</dbReference>
<dbReference type="Pfam" id="PF03772">
    <property type="entry name" value="Competence"/>
    <property type="match status" value="1"/>
</dbReference>
<evidence type="ECO:0000256" key="6">
    <source>
        <dbReference type="SAM" id="Phobius"/>
    </source>
</evidence>
<sequence>MEYRLLAILSLSFFSGILFVQARWVATGVTFCIIAVSVPLFFRMYGMLARIRRSVTFRFSVFDTEWRKTFIVTGGIALAALFCLAGIDYGVLREDQEMQETSRLLASARAHAQGAMLVTGQIVSPLVTQSHSVTCHFQIQSVYSKTILQGQWPIVALRIGLGKPAHFVSTLLRFYSTQNELSPGARVAVYLRVKPIPPGKARTSFLRDGILLYGSASIYGIHVIAQSPSFFSFSLLSAQFLTLIEGRVWEAFGAPSGYLLAFSVGDRHELSKATIQAFVAIGLIHALVASGATFRMSVSPLLNWMKKLRSPPFFQEVAMLLLTALLLLACGFAAPTLRAAIVFLYGFYAQKFNRRADSLTGNALAMVALCFIQPHDSVDPGVWLSFAAGLILVHAPPWVNHLLPRWMPQTFRGILARGLSAEFALTPLVAFLFHQFAPLSFLINLLLYPILEGVIPLSSALLIAACLNPREAHVLAGDLSIAQVGLNAGVAYLSAHAGVWKLPALPWGVFVGYYGLLFLFVAMWNIRIKHNLLRSY</sequence>
<dbReference type="InterPro" id="IPR004477">
    <property type="entry name" value="ComEC_N"/>
</dbReference>